<organism evidence="5 6">
    <name type="scientific">Alternaria burnsii</name>
    <dbReference type="NCBI Taxonomy" id="1187904"/>
    <lineage>
        <taxon>Eukaryota</taxon>
        <taxon>Fungi</taxon>
        <taxon>Dikarya</taxon>
        <taxon>Ascomycota</taxon>
        <taxon>Pezizomycotina</taxon>
        <taxon>Dothideomycetes</taxon>
        <taxon>Pleosporomycetidae</taxon>
        <taxon>Pleosporales</taxon>
        <taxon>Pleosporineae</taxon>
        <taxon>Pleosporaceae</taxon>
        <taxon>Alternaria</taxon>
        <taxon>Alternaria sect. Alternaria</taxon>
    </lineage>
</organism>
<dbReference type="PANTHER" id="PTHR43364">
    <property type="entry name" value="NADH-SPECIFIC METHYLGLYOXAL REDUCTASE-RELATED"/>
    <property type="match status" value="1"/>
</dbReference>
<evidence type="ECO:0000313" key="5">
    <source>
        <dbReference type="EMBL" id="KAF7679633.1"/>
    </source>
</evidence>
<dbReference type="Gene3D" id="3.20.20.100">
    <property type="entry name" value="NADP-dependent oxidoreductase domain"/>
    <property type="match status" value="1"/>
</dbReference>
<dbReference type="EMBL" id="JAAABM010000003">
    <property type="protein sequence ID" value="KAF7679633.1"/>
    <property type="molecule type" value="Genomic_DNA"/>
</dbReference>
<keyword evidence="2" id="KW-0560">Oxidoreductase</keyword>
<dbReference type="Proteomes" id="UP000596902">
    <property type="component" value="Unassembled WGS sequence"/>
</dbReference>
<dbReference type="AlphaFoldDB" id="A0A8H7B8I7"/>
<evidence type="ECO:0000313" key="6">
    <source>
        <dbReference type="Proteomes" id="UP000596902"/>
    </source>
</evidence>
<dbReference type="InterPro" id="IPR023210">
    <property type="entry name" value="NADP_OxRdtase_dom"/>
</dbReference>
<dbReference type="RefSeq" id="XP_038789706.1">
    <property type="nucleotide sequence ID" value="XM_038928428.1"/>
</dbReference>
<feature type="domain" description="NADP-dependent oxidoreductase" evidence="4">
    <location>
        <begin position="27"/>
        <end position="335"/>
    </location>
</feature>
<dbReference type="SUPFAM" id="SSF51430">
    <property type="entry name" value="NAD(P)-linked oxidoreductase"/>
    <property type="match status" value="1"/>
</dbReference>
<dbReference type="InterPro" id="IPR036812">
    <property type="entry name" value="NAD(P)_OxRdtase_dom_sf"/>
</dbReference>
<evidence type="ECO:0000259" key="4">
    <source>
        <dbReference type="Pfam" id="PF00248"/>
    </source>
</evidence>
<comment type="caution">
    <text evidence="5">The sequence shown here is derived from an EMBL/GenBank/DDBJ whole genome shotgun (WGS) entry which is preliminary data.</text>
</comment>
<keyword evidence="6" id="KW-1185">Reference proteome</keyword>
<dbReference type="GeneID" id="62201606"/>
<protein>
    <recommendedName>
        <fullName evidence="4">NADP-dependent oxidoreductase domain-containing protein</fullName>
    </recommendedName>
</protein>
<keyword evidence="1" id="KW-0521">NADP</keyword>
<evidence type="ECO:0000256" key="1">
    <source>
        <dbReference type="ARBA" id="ARBA00022857"/>
    </source>
</evidence>
<evidence type="ECO:0000256" key="3">
    <source>
        <dbReference type="ARBA" id="ARBA00038157"/>
    </source>
</evidence>
<dbReference type="PANTHER" id="PTHR43364:SF7">
    <property type="entry name" value="NADP-DEPENDENT OXIDOREDUCTASE DOMAIN-CONTAINING PROTEIN-RELATED"/>
    <property type="match status" value="1"/>
</dbReference>
<proteinExistence type="inferred from homology"/>
<evidence type="ECO:0000256" key="2">
    <source>
        <dbReference type="ARBA" id="ARBA00023002"/>
    </source>
</evidence>
<dbReference type="GO" id="GO:0016491">
    <property type="term" value="F:oxidoreductase activity"/>
    <property type="evidence" value="ECO:0007669"/>
    <property type="project" value="UniProtKB-KW"/>
</dbReference>
<reference evidence="5" key="2">
    <citation type="submission" date="2020-08" db="EMBL/GenBank/DDBJ databases">
        <title>Draft Genome Sequence of Cumin Blight Pathogen Alternaria burnsii.</title>
        <authorList>
            <person name="Feng Z."/>
        </authorList>
    </citation>
    <scope>NUCLEOTIDE SEQUENCE</scope>
    <source>
        <strain evidence="5">CBS107.38</strain>
    </source>
</reference>
<comment type="similarity">
    <text evidence="3">Belongs to the aldo/keto reductase family. Aldo/keto reductase 2 subfamily.</text>
</comment>
<gene>
    <name evidence="5" type="ORF">GT037_003381</name>
</gene>
<dbReference type="InterPro" id="IPR050523">
    <property type="entry name" value="AKR_Detox_Biosynth"/>
</dbReference>
<dbReference type="Pfam" id="PF00248">
    <property type="entry name" value="Aldo_ket_red"/>
    <property type="match status" value="1"/>
</dbReference>
<dbReference type="OrthoDB" id="48988at2759"/>
<accession>A0A8H7B8I7</accession>
<name>A0A8H7B8I7_9PLEO</name>
<sequence>MSPEFNRDSLLFRHRQLAPTASVRVSPLCLGTMTFGTAHNERYGECSKDSAFAILDHFYAQGGNFIDTANVYRDGESEAWLGEWMASRRNRDDMVVATKYTNPCMFDPSEHITSNYSGTGSKSLKLSIETSLKRLQTTYIDLFYVHFWDFSTTIPELMHSLNDLVVAGKVLYLGISDTPAWIVTLANEYARNNGLRPFVVYQGMWNAGMRDFERDIIPMCRQQGMALCPYGVLGQGRFQTEEVYKEREKSKEGRNFVPLSARDKQVSAVLEGVAKDNKSAADVTLLNVALAYVMQKVPYVFPIVGQRKVEHLKGSIDALRVALTEEEVARVEEAYEFDHGFPHTFLSGALFGNGPPRQVEGPGDVWLTKNNGPFDWVDENAKPIRPPQ</sequence>
<reference evidence="5" key="1">
    <citation type="submission" date="2020-01" db="EMBL/GenBank/DDBJ databases">
        <authorList>
            <person name="Feng Z.H.Z."/>
        </authorList>
    </citation>
    <scope>NUCLEOTIDE SEQUENCE</scope>
    <source>
        <strain evidence="5">CBS107.38</strain>
    </source>
</reference>